<name>A0A4Z2FXX9_9TELE</name>
<dbReference type="EMBL" id="SRLO01000805">
    <property type="protein sequence ID" value="TNN46146.1"/>
    <property type="molecule type" value="Genomic_DNA"/>
</dbReference>
<dbReference type="AlphaFoldDB" id="A0A4Z2FXX9"/>
<protein>
    <submittedName>
        <fullName evidence="2">Uncharacterized protein</fullName>
    </submittedName>
</protein>
<sequence>MSLDTVEGGVQTPGRGGKGCGRSLLDSKEGAGEVGPSTGAVWSRLGFPSPRGRGLDRHRRHRQTLLSTCNNNALRLRDLHSEGTSFAQLPSCCFGVSVPHWAQPTPFLGGEKNENSH</sequence>
<gene>
    <name evidence="2" type="ORF">EYF80_043651</name>
</gene>
<reference evidence="2 3" key="1">
    <citation type="submission" date="2019-03" db="EMBL/GenBank/DDBJ databases">
        <title>First draft genome of Liparis tanakae, snailfish: a comprehensive survey of snailfish specific genes.</title>
        <authorList>
            <person name="Kim W."/>
            <person name="Song I."/>
            <person name="Jeong J.-H."/>
            <person name="Kim D."/>
            <person name="Kim S."/>
            <person name="Ryu S."/>
            <person name="Song J.Y."/>
            <person name="Lee S.K."/>
        </authorList>
    </citation>
    <scope>NUCLEOTIDE SEQUENCE [LARGE SCALE GENOMIC DNA]</scope>
    <source>
        <tissue evidence="2">Muscle</tissue>
    </source>
</reference>
<comment type="caution">
    <text evidence="2">The sequence shown here is derived from an EMBL/GenBank/DDBJ whole genome shotgun (WGS) entry which is preliminary data.</text>
</comment>
<accession>A0A4Z2FXX9</accession>
<feature type="region of interest" description="Disordered" evidence="1">
    <location>
        <begin position="1"/>
        <end position="59"/>
    </location>
</feature>
<evidence type="ECO:0000313" key="2">
    <source>
        <dbReference type="EMBL" id="TNN46146.1"/>
    </source>
</evidence>
<organism evidence="2 3">
    <name type="scientific">Liparis tanakae</name>
    <name type="common">Tanaka's snailfish</name>
    <dbReference type="NCBI Taxonomy" id="230148"/>
    <lineage>
        <taxon>Eukaryota</taxon>
        <taxon>Metazoa</taxon>
        <taxon>Chordata</taxon>
        <taxon>Craniata</taxon>
        <taxon>Vertebrata</taxon>
        <taxon>Euteleostomi</taxon>
        <taxon>Actinopterygii</taxon>
        <taxon>Neopterygii</taxon>
        <taxon>Teleostei</taxon>
        <taxon>Neoteleostei</taxon>
        <taxon>Acanthomorphata</taxon>
        <taxon>Eupercaria</taxon>
        <taxon>Perciformes</taxon>
        <taxon>Cottioidei</taxon>
        <taxon>Cottales</taxon>
        <taxon>Liparidae</taxon>
        <taxon>Liparis</taxon>
    </lineage>
</organism>
<evidence type="ECO:0000313" key="3">
    <source>
        <dbReference type="Proteomes" id="UP000314294"/>
    </source>
</evidence>
<keyword evidence="3" id="KW-1185">Reference proteome</keyword>
<evidence type="ECO:0000256" key="1">
    <source>
        <dbReference type="SAM" id="MobiDB-lite"/>
    </source>
</evidence>
<proteinExistence type="predicted"/>
<dbReference type="Proteomes" id="UP000314294">
    <property type="component" value="Unassembled WGS sequence"/>
</dbReference>